<organism evidence="2 3">
    <name type="scientific">Bathycoccus prasinos</name>
    <dbReference type="NCBI Taxonomy" id="41875"/>
    <lineage>
        <taxon>Eukaryota</taxon>
        <taxon>Viridiplantae</taxon>
        <taxon>Chlorophyta</taxon>
        <taxon>Mamiellophyceae</taxon>
        <taxon>Mamiellales</taxon>
        <taxon>Bathycoccaceae</taxon>
        <taxon>Bathycoccus</taxon>
    </lineage>
</organism>
<dbReference type="KEGG" id="bpg:Bathy13g01780"/>
<evidence type="ECO:0000256" key="1">
    <source>
        <dbReference type="SAM" id="MobiDB-lite"/>
    </source>
</evidence>
<gene>
    <name evidence="2" type="ordered locus">Bathy13g01780</name>
</gene>
<protein>
    <submittedName>
        <fullName evidence="2">Uncharacterized protein</fullName>
    </submittedName>
</protein>
<accession>K8EMQ4</accession>
<reference evidence="2 3" key="1">
    <citation type="submission" date="2011-10" db="EMBL/GenBank/DDBJ databases">
        <authorList>
            <person name="Genoscope - CEA"/>
        </authorList>
    </citation>
    <scope>NUCLEOTIDE SEQUENCE [LARGE SCALE GENOMIC DNA]</scope>
    <source>
        <strain evidence="2 3">RCC 1105</strain>
    </source>
</reference>
<dbReference type="Proteomes" id="UP000198341">
    <property type="component" value="Chromosome 13"/>
</dbReference>
<dbReference type="AlphaFoldDB" id="K8EMQ4"/>
<keyword evidence="3" id="KW-1185">Reference proteome</keyword>
<feature type="region of interest" description="Disordered" evidence="1">
    <location>
        <begin position="1"/>
        <end position="21"/>
    </location>
</feature>
<dbReference type="RefSeq" id="XP_007509518.1">
    <property type="nucleotide sequence ID" value="XM_007509456.1"/>
</dbReference>
<dbReference type="EMBL" id="FO082266">
    <property type="protein sequence ID" value="CCO19321.1"/>
    <property type="molecule type" value="Genomic_DNA"/>
</dbReference>
<evidence type="ECO:0000313" key="2">
    <source>
        <dbReference type="EMBL" id="CCO19321.1"/>
    </source>
</evidence>
<proteinExistence type="predicted"/>
<dbReference type="GeneID" id="19012130"/>
<name>K8EMQ4_9CHLO</name>
<sequence length="39" mass="4276">MGKWRDEPMHTGGTMNAGQAPYQKAANDECRICGGIGHW</sequence>
<evidence type="ECO:0000313" key="3">
    <source>
        <dbReference type="Proteomes" id="UP000198341"/>
    </source>
</evidence>